<name>A0AAU9U3X8_EUPED</name>
<evidence type="ECO:0000313" key="2">
    <source>
        <dbReference type="EMBL" id="CAH2092482.1"/>
    </source>
</evidence>
<protein>
    <recommendedName>
        <fullName evidence="1">CCHC-type domain-containing protein</fullName>
    </recommendedName>
</protein>
<feature type="domain" description="CCHC-type" evidence="1">
    <location>
        <begin position="488"/>
        <end position="504"/>
    </location>
</feature>
<proteinExistence type="predicted"/>
<dbReference type="EMBL" id="CAKOGL010000011">
    <property type="protein sequence ID" value="CAH2092482.1"/>
    <property type="molecule type" value="Genomic_DNA"/>
</dbReference>
<dbReference type="AlphaFoldDB" id="A0AAU9U3X8"/>
<comment type="caution">
    <text evidence="2">The sequence shown here is derived from an EMBL/GenBank/DDBJ whole genome shotgun (WGS) entry which is preliminary data.</text>
</comment>
<reference evidence="2" key="1">
    <citation type="submission" date="2022-03" db="EMBL/GenBank/DDBJ databases">
        <authorList>
            <person name="Tunstrom K."/>
        </authorList>
    </citation>
    <scope>NUCLEOTIDE SEQUENCE</scope>
</reference>
<evidence type="ECO:0000259" key="1">
    <source>
        <dbReference type="SMART" id="SM00343"/>
    </source>
</evidence>
<keyword evidence="3" id="KW-1185">Reference proteome</keyword>
<accession>A0AAU9U3X8</accession>
<gene>
    <name evidence="2" type="ORF">EEDITHA_LOCUS8236</name>
</gene>
<feature type="domain" description="CCHC-type" evidence="1">
    <location>
        <begin position="508"/>
        <end position="523"/>
    </location>
</feature>
<dbReference type="GO" id="GO:0003676">
    <property type="term" value="F:nucleic acid binding"/>
    <property type="evidence" value="ECO:0007669"/>
    <property type="project" value="InterPro"/>
</dbReference>
<evidence type="ECO:0000313" key="3">
    <source>
        <dbReference type="Proteomes" id="UP001153954"/>
    </source>
</evidence>
<dbReference type="SMART" id="SM00343">
    <property type="entry name" value="ZnF_C2HC"/>
    <property type="match status" value="2"/>
</dbReference>
<dbReference type="Proteomes" id="UP001153954">
    <property type="component" value="Unassembled WGS sequence"/>
</dbReference>
<organism evidence="2 3">
    <name type="scientific">Euphydryas editha</name>
    <name type="common">Edith's checkerspot</name>
    <dbReference type="NCBI Taxonomy" id="104508"/>
    <lineage>
        <taxon>Eukaryota</taxon>
        <taxon>Metazoa</taxon>
        <taxon>Ecdysozoa</taxon>
        <taxon>Arthropoda</taxon>
        <taxon>Hexapoda</taxon>
        <taxon>Insecta</taxon>
        <taxon>Pterygota</taxon>
        <taxon>Neoptera</taxon>
        <taxon>Endopterygota</taxon>
        <taxon>Lepidoptera</taxon>
        <taxon>Glossata</taxon>
        <taxon>Ditrysia</taxon>
        <taxon>Papilionoidea</taxon>
        <taxon>Nymphalidae</taxon>
        <taxon>Nymphalinae</taxon>
        <taxon>Euphydryas</taxon>
    </lineage>
</organism>
<sequence length="571" mass="64767">MDLVTGVANDMLQKGKEALESASNMKRDIKATVYDSLQGLYETVLSLSDSRNRHKCNLERERAQHAKELMRVERAHSKELQNFKQLLLSGLQAAHNDIAATLKETQAVRSWLGYEMDEPFKRIKEIREAQVELEAKLQSLKKLASSKGSCEVPQILERKIEESLKSVGGRIGSLSSRLEILSSELGETRALITEKLDNIPHTQDEDKQKEEDIGWKQELKTIESKIDQITTIKHQCKQEPQKDLTPELITISEKLEIVSSELRTMREANKTIASPHMPSIETEIAVQEVRQTLDSIKEGVTKLNPYTSSRTFAQVAAKPRSEHKQQPNHTLIISSRDPKATSDNVLTKIRSTLDLKKSGARVEKVRKARDQKVVMRCATKEDMALIRGQVQNNKELTVREPSNQDPLVCVRGVLACYSNEEIIDHIKAQNGHILNGVDKAGLRMKVRFRKRARNPHECHPVIELSPEVWKRFTEIQKIYIGFGRCSVQCLKCLGYGHTKALCKEKEDACSYCGGGHTGRDCPSRAKNEPPKCVNCVRAKRGDLELVHTAYSMECQERQKWDNIARSRVQYC</sequence>
<dbReference type="InterPro" id="IPR001878">
    <property type="entry name" value="Znf_CCHC"/>
</dbReference>
<dbReference type="GO" id="GO:0008270">
    <property type="term" value="F:zinc ion binding"/>
    <property type="evidence" value="ECO:0007669"/>
    <property type="project" value="InterPro"/>
</dbReference>